<dbReference type="Pfam" id="PF03966">
    <property type="entry name" value="Trm112p"/>
    <property type="match status" value="1"/>
</dbReference>
<dbReference type="AlphaFoldDB" id="A0A381UMB5"/>
<reference evidence="2" key="1">
    <citation type="submission" date="2018-05" db="EMBL/GenBank/DDBJ databases">
        <authorList>
            <person name="Lanie J.A."/>
            <person name="Ng W.-L."/>
            <person name="Kazmierczak K.M."/>
            <person name="Andrzejewski T.M."/>
            <person name="Davidsen T.M."/>
            <person name="Wayne K.J."/>
            <person name="Tettelin H."/>
            <person name="Glass J.I."/>
            <person name="Rusch D."/>
            <person name="Podicherti R."/>
            <person name="Tsui H.-C.T."/>
            <person name="Winkler M.E."/>
        </authorList>
    </citation>
    <scope>NUCLEOTIDE SEQUENCE</scope>
</reference>
<dbReference type="InterPro" id="IPR005651">
    <property type="entry name" value="Trm112-like"/>
</dbReference>
<organism evidence="2">
    <name type="scientific">marine metagenome</name>
    <dbReference type="NCBI Taxonomy" id="408172"/>
    <lineage>
        <taxon>unclassified sequences</taxon>
        <taxon>metagenomes</taxon>
        <taxon>ecological metagenomes</taxon>
    </lineage>
</organism>
<dbReference type="GO" id="GO:0008757">
    <property type="term" value="F:S-adenosylmethionine-dependent methyltransferase activity"/>
    <property type="evidence" value="ECO:0007669"/>
    <property type="project" value="InterPro"/>
</dbReference>
<dbReference type="InterPro" id="IPR029063">
    <property type="entry name" value="SAM-dependent_MTases_sf"/>
</dbReference>
<dbReference type="CDD" id="cd02440">
    <property type="entry name" value="AdoMet_MTases"/>
    <property type="match status" value="1"/>
</dbReference>
<accession>A0A381UMB5</accession>
<feature type="domain" description="Methyltransferase type 11" evidence="1">
    <location>
        <begin position="115"/>
        <end position="208"/>
    </location>
</feature>
<sequence length="348" mass="40950">MKLSILDHIVCPTCSSSFKLKIKSQLKNEIKEGTLICRKCNDKFKISKGIPRFVIDQTKDFVRTEMAFSEKWKTHHQNHHAKDWIEFQRKWFLERFDWKSFNMFKEFLKSKNNILDAGTGIGNSAKMLSVNKSTTVFALDASDSIDFAYRNYGSRSNIHFIQADIRQLPFKKSFFDYIFSDQVLHHTKNTATSFKYLTKFLVKSGFISIYVYNKKAPIREYVDDYVRKKTVKMSVAECTEFSKDMAYLGKALSKLKKKITIPRDIPLLGVKSGTYDVQRFVYWNFLKCFWDESDNFQRSVGVNFDWYYPKFAYRHTASEVKKWFRDAKLRITTLKEIESGISVTGVKR</sequence>
<dbReference type="PANTHER" id="PTHR43861">
    <property type="entry name" value="TRANS-ACONITATE 2-METHYLTRANSFERASE-RELATED"/>
    <property type="match status" value="1"/>
</dbReference>
<evidence type="ECO:0000259" key="1">
    <source>
        <dbReference type="Pfam" id="PF08241"/>
    </source>
</evidence>
<dbReference type="SUPFAM" id="SSF158997">
    <property type="entry name" value="Trm112p-like"/>
    <property type="match status" value="1"/>
</dbReference>
<evidence type="ECO:0000313" key="2">
    <source>
        <dbReference type="EMBL" id="SVA29315.1"/>
    </source>
</evidence>
<protein>
    <recommendedName>
        <fullName evidence="1">Methyltransferase type 11 domain-containing protein</fullName>
    </recommendedName>
</protein>
<dbReference type="SUPFAM" id="SSF53335">
    <property type="entry name" value="S-adenosyl-L-methionine-dependent methyltransferases"/>
    <property type="match status" value="1"/>
</dbReference>
<dbReference type="EMBL" id="UINC01006735">
    <property type="protein sequence ID" value="SVA29315.1"/>
    <property type="molecule type" value="Genomic_DNA"/>
</dbReference>
<proteinExistence type="predicted"/>
<name>A0A381UMB5_9ZZZZ</name>
<dbReference type="Gene3D" id="3.40.50.150">
    <property type="entry name" value="Vaccinia Virus protein VP39"/>
    <property type="match status" value="1"/>
</dbReference>
<dbReference type="PANTHER" id="PTHR43861:SF1">
    <property type="entry name" value="TRANS-ACONITATE 2-METHYLTRANSFERASE"/>
    <property type="match status" value="1"/>
</dbReference>
<dbReference type="Pfam" id="PF08241">
    <property type="entry name" value="Methyltransf_11"/>
    <property type="match status" value="1"/>
</dbReference>
<dbReference type="Gene3D" id="2.20.25.10">
    <property type="match status" value="1"/>
</dbReference>
<dbReference type="InterPro" id="IPR013216">
    <property type="entry name" value="Methyltransf_11"/>
</dbReference>
<gene>
    <name evidence="2" type="ORF">METZ01_LOCUS82169</name>
</gene>